<evidence type="ECO:0000313" key="2">
    <source>
        <dbReference type="EMBL" id="KAK7681966.1"/>
    </source>
</evidence>
<keyword evidence="3" id="KW-1185">Reference proteome</keyword>
<feature type="region of interest" description="Disordered" evidence="1">
    <location>
        <begin position="92"/>
        <end position="202"/>
    </location>
</feature>
<comment type="caution">
    <text evidence="2">The sequence shown here is derived from an EMBL/GenBank/DDBJ whole genome shotgun (WGS) entry which is preliminary data.</text>
</comment>
<feature type="compositionally biased region" description="Pro residues" evidence="1">
    <location>
        <begin position="170"/>
        <end position="192"/>
    </location>
</feature>
<feature type="compositionally biased region" description="Low complexity" evidence="1">
    <location>
        <begin position="23"/>
        <end position="36"/>
    </location>
</feature>
<sequence>MPPRADSHTPKTRKSSRQKIRATSHTPTTATTGLSAATPNLESAVRELFQAHDYLGPVYLIECGQVVGKVTRDVMSSQIPVGLAGTDCDTAMSTLPDPLHGSNPGKRAASEPVDARPTKSSRPAVILGEDGLPSEDFGDGYFGSASQQLFGPEDNESSVMDNNSTILSQPPAPSTPRAPHISPSPPSTPPSNNPLSPLAGLRAPQPIASSSIKTAPQALSSAISEQPIFPNKTRISAAPNSAGEPSNTSAQQSANHPSQSNVLEQNMGGATLPFEMAADVVIPGSLVNALQVLRLEATSIFQNVVEGLDEDLEEEAFMNSMLVQPS</sequence>
<dbReference type="Proteomes" id="UP001385951">
    <property type="component" value="Unassembled WGS sequence"/>
</dbReference>
<gene>
    <name evidence="2" type="ORF">QCA50_014929</name>
</gene>
<feature type="compositionally biased region" description="Basic residues" evidence="1">
    <location>
        <begin position="10"/>
        <end position="22"/>
    </location>
</feature>
<proteinExistence type="predicted"/>
<feature type="region of interest" description="Disordered" evidence="1">
    <location>
        <begin position="1"/>
        <end position="36"/>
    </location>
</feature>
<evidence type="ECO:0000256" key="1">
    <source>
        <dbReference type="SAM" id="MobiDB-lite"/>
    </source>
</evidence>
<evidence type="ECO:0000313" key="3">
    <source>
        <dbReference type="Proteomes" id="UP001385951"/>
    </source>
</evidence>
<feature type="compositionally biased region" description="Polar residues" evidence="1">
    <location>
        <begin position="157"/>
        <end position="168"/>
    </location>
</feature>
<name>A0AAW0FMM2_9APHY</name>
<reference evidence="2 3" key="1">
    <citation type="submission" date="2022-09" db="EMBL/GenBank/DDBJ databases">
        <authorList>
            <person name="Palmer J.M."/>
        </authorList>
    </citation>
    <scope>NUCLEOTIDE SEQUENCE [LARGE SCALE GENOMIC DNA]</scope>
    <source>
        <strain evidence="2 3">DSM 7382</strain>
    </source>
</reference>
<dbReference type="EMBL" id="JASBNA010000038">
    <property type="protein sequence ID" value="KAK7681966.1"/>
    <property type="molecule type" value="Genomic_DNA"/>
</dbReference>
<evidence type="ECO:0008006" key="4">
    <source>
        <dbReference type="Google" id="ProtNLM"/>
    </source>
</evidence>
<feature type="compositionally biased region" description="Polar residues" evidence="1">
    <location>
        <begin position="243"/>
        <end position="264"/>
    </location>
</feature>
<feature type="region of interest" description="Disordered" evidence="1">
    <location>
        <begin position="233"/>
        <end position="264"/>
    </location>
</feature>
<protein>
    <recommendedName>
        <fullName evidence="4">CBS domain-containing protein</fullName>
    </recommendedName>
</protein>
<organism evidence="2 3">
    <name type="scientific">Cerrena zonata</name>
    <dbReference type="NCBI Taxonomy" id="2478898"/>
    <lineage>
        <taxon>Eukaryota</taxon>
        <taxon>Fungi</taxon>
        <taxon>Dikarya</taxon>
        <taxon>Basidiomycota</taxon>
        <taxon>Agaricomycotina</taxon>
        <taxon>Agaricomycetes</taxon>
        <taxon>Polyporales</taxon>
        <taxon>Cerrenaceae</taxon>
        <taxon>Cerrena</taxon>
    </lineage>
</organism>
<dbReference type="AlphaFoldDB" id="A0AAW0FMM2"/>
<accession>A0AAW0FMM2</accession>